<dbReference type="PROSITE" id="PS51421">
    <property type="entry name" value="RAS"/>
    <property type="match status" value="1"/>
</dbReference>
<dbReference type="InterPro" id="IPR020849">
    <property type="entry name" value="Small_GTPase_Ras-type"/>
</dbReference>
<dbReference type="PRINTS" id="PR00449">
    <property type="entry name" value="RASTRNSFRMNG"/>
</dbReference>
<dbReference type="Pfam" id="PF00071">
    <property type="entry name" value="Ras"/>
    <property type="match status" value="1"/>
</dbReference>
<dbReference type="NCBIfam" id="TIGR00231">
    <property type="entry name" value="small_GTP"/>
    <property type="match status" value="1"/>
</dbReference>
<name>A0A7S0DP46_9EUKA</name>
<dbReference type="PANTHER" id="PTHR24070">
    <property type="entry name" value="RAS, DI-RAS, AND RHEB FAMILY MEMBERS OF SMALL GTPASE SUPERFAMILY"/>
    <property type="match status" value="1"/>
</dbReference>
<sequence>MPKEKLKIVLLGGGAVGKSSLTLRLTTGKFFEDYDPTIEDCHITTLVVDGQPVILEILDTAGQEDFHNSFMDQWIESAQGFLLVYSIESSQSLDMLLALRDRILLTNNDENFPIVLVGNKSDVRKEEKEVAVSYEDGKTLADRWGASFFEVSAKESKMLKEPFEQLVRCIRYRKRHFGGSRHLAHTKDITPGCGGNRMSIFGLCTIL</sequence>
<evidence type="ECO:0000256" key="1">
    <source>
        <dbReference type="ARBA" id="ARBA00022741"/>
    </source>
</evidence>
<evidence type="ECO:0000313" key="3">
    <source>
        <dbReference type="EMBL" id="CAD8458413.1"/>
    </source>
</evidence>
<dbReference type="InterPro" id="IPR001806">
    <property type="entry name" value="Small_GTPase"/>
</dbReference>
<dbReference type="PROSITE" id="PS51419">
    <property type="entry name" value="RAB"/>
    <property type="match status" value="1"/>
</dbReference>
<dbReference type="InterPro" id="IPR005225">
    <property type="entry name" value="Small_GTP-bd"/>
</dbReference>
<dbReference type="SMART" id="SM00175">
    <property type="entry name" value="RAB"/>
    <property type="match status" value="1"/>
</dbReference>
<dbReference type="Gene3D" id="3.40.50.300">
    <property type="entry name" value="P-loop containing nucleotide triphosphate hydrolases"/>
    <property type="match status" value="1"/>
</dbReference>
<dbReference type="EMBL" id="HBEM01025606">
    <property type="protein sequence ID" value="CAD8458413.1"/>
    <property type="molecule type" value="Transcribed_RNA"/>
</dbReference>
<dbReference type="GO" id="GO:0005525">
    <property type="term" value="F:GTP binding"/>
    <property type="evidence" value="ECO:0007669"/>
    <property type="project" value="UniProtKB-KW"/>
</dbReference>
<dbReference type="GO" id="GO:0007165">
    <property type="term" value="P:signal transduction"/>
    <property type="evidence" value="ECO:0007669"/>
    <property type="project" value="InterPro"/>
</dbReference>
<dbReference type="SMART" id="SM00173">
    <property type="entry name" value="RAS"/>
    <property type="match status" value="1"/>
</dbReference>
<gene>
    <name evidence="3" type="ORF">LAMO00422_LOCUS17364</name>
</gene>
<evidence type="ECO:0000256" key="2">
    <source>
        <dbReference type="ARBA" id="ARBA00023134"/>
    </source>
</evidence>
<accession>A0A7S0DP46</accession>
<keyword evidence="1" id="KW-0547">Nucleotide-binding</keyword>
<keyword evidence="2" id="KW-0342">GTP-binding</keyword>
<dbReference type="PROSITE" id="PS51420">
    <property type="entry name" value="RHO"/>
    <property type="match status" value="1"/>
</dbReference>
<dbReference type="CDD" id="cd00876">
    <property type="entry name" value="Ras"/>
    <property type="match status" value="1"/>
</dbReference>
<dbReference type="InterPro" id="IPR027417">
    <property type="entry name" value="P-loop_NTPase"/>
</dbReference>
<proteinExistence type="predicted"/>
<dbReference type="FunFam" id="3.40.50.300:FF:001423">
    <property type="entry name" value="Ras family GTPase"/>
    <property type="match status" value="1"/>
</dbReference>
<dbReference type="GO" id="GO:0016020">
    <property type="term" value="C:membrane"/>
    <property type="evidence" value="ECO:0007669"/>
    <property type="project" value="InterPro"/>
</dbReference>
<dbReference type="AlphaFoldDB" id="A0A7S0DP46"/>
<dbReference type="SMART" id="SM00174">
    <property type="entry name" value="RHO"/>
    <property type="match status" value="1"/>
</dbReference>
<dbReference type="GO" id="GO:0003924">
    <property type="term" value="F:GTPase activity"/>
    <property type="evidence" value="ECO:0007669"/>
    <property type="project" value="InterPro"/>
</dbReference>
<organism evidence="3">
    <name type="scientific">Amorphochlora amoebiformis</name>
    <dbReference type="NCBI Taxonomy" id="1561963"/>
    <lineage>
        <taxon>Eukaryota</taxon>
        <taxon>Sar</taxon>
        <taxon>Rhizaria</taxon>
        <taxon>Cercozoa</taxon>
        <taxon>Chlorarachniophyceae</taxon>
        <taxon>Amorphochlora</taxon>
    </lineage>
</organism>
<reference evidence="3" key="1">
    <citation type="submission" date="2021-01" db="EMBL/GenBank/DDBJ databases">
        <authorList>
            <person name="Corre E."/>
            <person name="Pelletier E."/>
            <person name="Niang G."/>
            <person name="Scheremetjew M."/>
            <person name="Finn R."/>
            <person name="Kale V."/>
            <person name="Holt S."/>
            <person name="Cochrane G."/>
            <person name="Meng A."/>
            <person name="Brown T."/>
            <person name="Cohen L."/>
        </authorList>
    </citation>
    <scope>NUCLEOTIDE SEQUENCE</scope>
    <source>
        <strain evidence="3">CCMP2058</strain>
    </source>
</reference>
<protein>
    <submittedName>
        <fullName evidence="3">Uncharacterized protein</fullName>
    </submittedName>
</protein>
<dbReference type="SUPFAM" id="SSF52540">
    <property type="entry name" value="P-loop containing nucleoside triphosphate hydrolases"/>
    <property type="match status" value="1"/>
</dbReference>